<dbReference type="GO" id="GO:0005634">
    <property type="term" value="C:nucleus"/>
    <property type="evidence" value="ECO:0007669"/>
    <property type="project" value="TreeGrafter"/>
</dbReference>
<evidence type="ECO:0000313" key="2">
    <source>
        <dbReference type="EMBL" id="OXB66215.1"/>
    </source>
</evidence>
<dbReference type="GO" id="GO:0015964">
    <property type="term" value="P:diadenosine triphosphate catabolic process"/>
    <property type="evidence" value="ECO:0007669"/>
    <property type="project" value="TreeGrafter"/>
</dbReference>
<feature type="domain" description="HIT" evidence="1">
    <location>
        <begin position="13"/>
        <end position="70"/>
    </location>
</feature>
<dbReference type="EMBL" id="MCFN01000068">
    <property type="protein sequence ID" value="OXB66215.1"/>
    <property type="molecule type" value="Genomic_DNA"/>
</dbReference>
<dbReference type="GO" id="GO:0005737">
    <property type="term" value="C:cytoplasm"/>
    <property type="evidence" value="ECO:0007669"/>
    <property type="project" value="TreeGrafter"/>
</dbReference>
<dbReference type="Pfam" id="PF01230">
    <property type="entry name" value="HIT"/>
    <property type="match status" value="1"/>
</dbReference>
<protein>
    <recommendedName>
        <fullName evidence="1">HIT domain-containing protein</fullName>
    </recommendedName>
</protein>
<sequence length="155" mass="17014">MCVCSLTILPSDVLVCPLRPVERFRDLCPEEVADLFRTAQRVGSAVEKHFCATSLTITIQDGPEAGQTVKSDTALKGVVDDLVLIYQQDEELKVWPMGASSCGPGLCPPVQLLALLGNVFAQQLSSSWGIGTFMFFTDQVNFIKWIKKDYGDNVI</sequence>
<dbReference type="STRING" id="9009.A0A226NF58"/>
<dbReference type="GO" id="GO:0072332">
    <property type="term" value="P:intrinsic apoptotic signaling pathway by p53 class mediator"/>
    <property type="evidence" value="ECO:0007669"/>
    <property type="project" value="TreeGrafter"/>
</dbReference>
<dbReference type="GO" id="GO:0006163">
    <property type="term" value="P:purine nucleotide metabolic process"/>
    <property type="evidence" value="ECO:0007669"/>
    <property type="project" value="TreeGrafter"/>
</dbReference>
<dbReference type="GO" id="GO:0005886">
    <property type="term" value="C:plasma membrane"/>
    <property type="evidence" value="ECO:0007669"/>
    <property type="project" value="TreeGrafter"/>
</dbReference>
<dbReference type="PANTHER" id="PTHR46981">
    <property type="entry name" value="BIS(5'-ADENOSYL)-TRIPHOSPHATASE"/>
    <property type="match status" value="1"/>
</dbReference>
<dbReference type="GO" id="GO:0031625">
    <property type="term" value="F:ubiquitin protein ligase binding"/>
    <property type="evidence" value="ECO:0007669"/>
    <property type="project" value="TreeGrafter"/>
</dbReference>
<organism evidence="2 3">
    <name type="scientific">Callipepla squamata</name>
    <name type="common">Scaled quail</name>
    <dbReference type="NCBI Taxonomy" id="9009"/>
    <lineage>
        <taxon>Eukaryota</taxon>
        <taxon>Metazoa</taxon>
        <taxon>Chordata</taxon>
        <taxon>Craniata</taxon>
        <taxon>Vertebrata</taxon>
        <taxon>Euteleostomi</taxon>
        <taxon>Archelosauria</taxon>
        <taxon>Archosauria</taxon>
        <taxon>Dinosauria</taxon>
        <taxon>Saurischia</taxon>
        <taxon>Theropoda</taxon>
        <taxon>Coelurosauria</taxon>
        <taxon>Aves</taxon>
        <taxon>Neognathae</taxon>
        <taxon>Galloanserae</taxon>
        <taxon>Galliformes</taxon>
        <taxon>Odontophoridae</taxon>
        <taxon>Callipepla</taxon>
    </lineage>
</organism>
<gene>
    <name evidence="2" type="ORF">ASZ78_000640</name>
</gene>
<keyword evidence="3" id="KW-1185">Reference proteome</keyword>
<proteinExistence type="predicted"/>
<dbReference type="GO" id="GO:0047710">
    <property type="term" value="F:bis(5'-adenosyl)-triphosphatase activity"/>
    <property type="evidence" value="ECO:0007669"/>
    <property type="project" value="TreeGrafter"/>
</dbReference>
<dbReference type="SUPFAM" id="SSF54197">
    <property type="entry name" value="HIT-like"/>
    <property type="match status" value="1"/>
</dbReference>
<dbReference type="Proteomes" id="UP000198323">
    <property type="component" value="Unassembled WGS sequence"/>
</dbReference>
<accession>A0A226NF58</accession>
<dbReference type="InterPro" id="IPR036265">
    <property type="entry name" value="HIT-like_sf"/>
</dbReference>
<dbReference type="InterPro" id="IPR052677">
    <property type="entry name" value="Dinucleoside_ppp_hydrolase"/>
</dbReference>
<name>A0A226NF58_CALSU</name>
<evidence type="ECO:0000259" key="1">
    <source>
        <dbReference type="Pfam" id="PF01230"/>
    </source>
</evidence>
<reference evidence="2 3" key="1">
    <citation type="submission" date="2016-07" db="EMBL/GenBank/DDBJ databases">
        <title>Disparate Historic Effective Population Sizes Predicted by Modern Levels of Genome Diversity for the Scaled Quail (Callipepla squamata) and the Northern Bobwhite (Colinus virginianus): Inferences from First and Second Generation Draft Genome Assemblies for Sympatric New World Quail.</title>
        <authorList>
            <person name="Oldeschulte D.L."/>
            <person name="Halley Y.A."/>
            <person name="Bhattarai E.K."/>
            <person name="Brashear W.A."/>
            <person name="Hill J."/>
            <person name="Metz R.P."/>
            <person name="Johnson C.D."/>
            <person name="Rollins D."/>
            <person name="Peterson M.J."/>
            <person name="Bickhart D.M."/>
            <person name="Decker J.E."/>
            <person name="Seabury C.M."/>
        </authorList>
    </citation>
    <scope>NUCLEOTIDE SEQUENCE [LARGE SCALE GENOMIC DNA]</scope>
    <source>
        <strain evidence="2 3">Texas</strain>
        <tissue evidence="2">Leg muscle</tissue>
    </source>
</reference>
<dbReference type="GO" id="GO:0032435">
    <property type="term" value="P:negative regulation of proteasomal ubiquitin-dependent protein catabolic process"/>
    <property type="evidence" value="ECO:0007669"/>
    <property type="project" value="TreeGrafter"/>
</dbReference>
<dbReference type="AlphaFoldDB" id="A0A226NF58"/>
<comment type="caution">
    <text evidence="2">The sequence shown here is derived from an EMBL/GenBank/DDBJ whole genome shotgun (WGS) entry which is preliminary data.</text>
</comment>
<dbReference type="InterPro" id="IPR011146">
    <property type="entry name" value="HIT-like"/>
</dbReference>
<dbReference type="Gene3D" id="3.30.428.10">
    <property type="entry name" value="HIT-like"/>
    <property type="match status" value="1"/>
</dbReference>
<evidence type="ECO:0000313" key="3">
    <source>
        <dbReference type="Proteomes" id="UP000198323"/>
    </source>
</evidence>
<dbReference type="OrthoDB" id="680339at2759"/>
<dbReference type="PANTHER" id="PTHR46981:SF1">
    <property type="entry name" value="BIS(5'-ADENOSYL)-TRIPHOSPHATASE"/>
    <property type="match status" value="1"/>
</dbReference>